<protein>
    <recommendedName>
        <fullName evidence="3">DUF3558 domain-containing protein</fullName>
    </recommendedName>
</protein>
<evidence type="ECO:0008006" key="3">
    <source>
        <dbReference type="Google" id="ProtNLM"/>
    </source>
</evidence>
<keyword evidence="2" id="KW-1185">Reference proteome</keyword>
<evidence type="ECO:0000313" key="1">
    <source>
        <dbReference type="EMBL" id="QIM19564.1"/>
    </source>
</evidence>
<dbReference type="EMBL" id="CP049933">
    <property type="protein sequence ID" value="QIM19564.1"/>
    <property type="molecule type" value="Genomic_DNA"/>
</dbReference>
<gene>
    <name evidence="1" type="ORF">G7066_15055</name>
</gene>
<dbReference type="RefSeq" id="WP_166331806.1">
    <property type="nucleotide sequence ID" value="NZ_CP049933.1"/>
</dbReference>
<dbReference type="PROSITE" id="PS51257">
    <property type="entry name" value="PROKAR_LIPOPROTEIN"/>
    <property type="match status" value="1"/>
</dbReference>
<name>A0ABX6K2Y2_9MICO</name>
<organism evidence="1 2">
    <name type="scientific">Leucobacter coleopterorum</name>
    <dbReference type="NCBI Taxonomy" id="2714933"/>
    <lineage>
        <taxon>Bacteria</taxon>
        <taxon>Bacillati</taxon>
        <taxon>Actinomycetota</taxon>
        <taxon>Actinomycetes</taxon>
        <taxon>Micrococcales</taxon>
        <taxon>Microbacteriaceae</taxon>
        <taxon>Leucobacter</taxon>
    </lineage>
</organism>
<accession>A0ABX6K2Y2</accession>
<dbReference type="Proteomes" id="UP000503441">
    <property type="component" value="Chromosome"/>
</dbReference>
<proteinExistence type="predicted"/>
<sequence length="210" mass="22290">MTRRILISVSIVAVLFFTGCSFPFGKSHAPALTEVASVADTPAGDDSAEGETDSLDLVMPTCDELIAPATVQSFNSSLEPFHVSDRSNINELLGPKTLAALDSGEGTIFCNWGIRSTDAVAYVAVTQLEETTKRNLVTALSDSAYIDATDSYAAEELPTEAVFRRGQSNEHRYLAEIGFDGPVLIAAVGTLSGDFASAAHKTMKRLNPGL</sequence>
<reference evidence="1 2" key="1">
    <citation type="submission" date="2020-03" db="EMBL/GenBank/DDBJ databases">
        <title>Leucobacter sp. nov., isolated from beetles.</title>
        <authorList>
            <person name="Hyun D.-W."/>
            <person name="Bae J.-W."/>
        </authorList>
    </citation>
    <scope>NUCLEOTIDE SEQUENCE [LARGE SCALE GENOMIC DNA]</scope>
    <source>
        <strain evidence="1 2">HDW9A</strain>
    </source>
</reference>
<evidence type="ECO:0000313" key="2">
    <source>
        <dbReference type="Proteomes" id="UP000503441"/>
    </source>
</evidence>